<evidence type="ECO:0000313" key="14">
    <source>
        <dbReference type="Proteomes" id="UP000663865"/>
    </source>
</evidence>
<feature type="repeat" description="NHL" evidence="10">
    <location>
        <begin position="1684"/>
        <end position="1727"/>
    </location>
</feature>
<feature type="compositionally biased region" description="Polar residues" evidence="11">
    <location>
        <begin position="1226"/>
        <end position="1237"/>
    </location>
</feature>
<evidence type="ECO:0000256" key="3">
    <source>
        <dbReference type="ARBA" id="ARBA00022614"/>
    </source>
</evidence>
<dbReference type="InterPro" id="IPR001611">
    <property type="entry name" value="Leu-rich_rpt"/>
</dbReference>
<dbReference type="InterPro" id="IPR003591">
    <property type="entry name" value="Leu-rich_rpt_typical-subtyp"/>
</dbReference>
<dbReference type="InterPro" id="IPR003961">
    <property type="entry name" value="FN3_dom"/>
</dbReference>
<dbReference type="SUPFAM" id="SSF101898">
    <property type="entry name" value="NHL repeat"/>
    <property type="match status" value="1"/>
</dbReference>
<gene>
    <name evidence="13" type="ORF">KIK155_LOCUS1883</name>
</gene>
<evidence type="ECO:0000256" key="2">
    <source>
        <dbReference type="ARBA" id="ARBA00022490"/>
    </source>
</evidence>
<dbReference type="SUPFAM" id="SSF49265">
    <property type="entry name" value="Fibronectin type III"/>
    <property type="match status" value="1"/>
</dbReference>
<evidence type="ECO:0000256" key="8">
    <source>
        <dbReference type="ARBA" id="ARBA00068862"/>
    </source>
</evidence>
<feature type="region of interest" description="Disordered" evidence="11">
    <location>
        <begin position="720"/>
        <end position="741"/>
    </location>
</feature>
<dbReference type="Gene3D" id="2.40.10.500">
    <property type="match status" value="1"/>
</dbReference>
<dbReference type="CDD" id="cd00063">
    <property type="entry name" value="FN3"/>
    <property type="match status" value="1"/>
</dbReference>
<dbReference type="Proteomes" id="UP000663865">
    <property type="component" value="Unassembled WGS sequence"/>
</dbReference>
<feature type="region of interest" description="Disordered" evidence="11">
    <location>
        <begin position="1010"/>
        <end position="1044"/>
    </location>
</feature>
<dbReference type="Gene3D" id="2.120.10.30">
    <property type="entry name" value="TolB, C-terminal domain"/>
    <property type="match status" value="1"/>
</dbReference>
<evidence type="ECO:0000259" key="12">
    <source>
        <dbReference type="PROSITE" id="PS50853"/>
    </source>
</evidence>
<dbReference type="GO" id="GO:0005813">
    <property type="term" value="C:centrosome"/>
    <property type="evidence" value="ECO:0007669"/>
    <property type="project" value="UniProtKB-SubCell"/>
</dbReference>
<accession>A0A817UWH8</accession>
<keyword evidence="5" id="KW-0970">Cilium biogenesis/degradation</keyword>
<evidence type="ECO:0000256" key="10">
    <source>
        <dbReference type="PROSITE-ProRule" id="PRU00504"/>
    </source>
</evidence>
<proteinExistence type="predicted"/>
<feature type="region of interest" description="Disordered" evidence="11">
    <location>
        <begin position="494"/>
        <end position="525"/>
    </location>
</feature>
<keyword evidence="2" id="KW-0963">Cytoplasm</keyword>
<evidence type="ECO:0000256" key="1">
    <source>
        <dbReference type="ARBA" id="ARBA00004300"/>
    </source>
</evidence>
<dbReference type="PROSITE" id="PS51125">
    <property type="entry name" value="NHL"/>
    <property type="match status" value="1"/>
</dbReference>
<evidence type="ECO:0000256" key="5">
    <source>
        <dbReference type="ARBA" id="ARBA00022794"/>
    </source>
</evidence>
<feature type="compositionally biased region" description="Polar residues" evidence="11">
    <location>
        <begin position="494"/>
        <end position="518"/>
    </location>
</feature>
<feature type="compositionally biased region" description="Polar residues" evidence="11">
    <location>
        <begin position="601"/>
        <end position="612"/>
    </location>
</feature>
<keyword evidence="4" id="KW-0677">Repeat</keyword>
<feature type="compositionally biased region" description="Polar residues" evidence="11">
    <location>
        <begin position="1316"/>
        <end position="1331"/>
    </location>
</feature>
<evidence type="ECO:0000256" key="4">
    <source>
        <dbReference type="ARBA" id="ARBA00022737"/>
    </source>
</evidence>
<evidence type="ECO:0000256" key="11">
    <source>
        <dbReference type="SAM" id="MobiDB-lite"/>
    </source>
</evidence>
<feature type="compositionally biased region" description="Polar residues" evidence="11">
    <location>
        <begin position="721"/>
        <end position="741"/>
    </location>
</feature>
<keyword evidence="6" id="KW-0206">Cytoskeleton</keyword>
<comment type="function">
    <text evidence="7">Acts as a key negative regulator of ciliogenesis in collaboration with CCP110 by capping the mother centriole thereby preventing cilia formation. Required for recruitment of CCP110 to the centrosome.</text>
</comment>
<dbReference type="InterPro" id="IPR011042">
    <property type="entry name" value="6-blade_b-propeller_TolB-like"/>
</dbReference>
<dbReference type="PANTHER" id="PTHR45973:SF2">
    <property type="entry name" value="CENTROSOMAL PROTEIN OF 97 KDA"/>
    <property type="match status" value="1"/>
</dbReference>
<dbReference type="Gene3D" id="3.80.10.10">
    <property type="entry name" value="Ribonuclease Inhibitor"/>
    <property type="match status" value="2"/>
</dbReference>
<feature type="compositionally biased region" description="Polar residues" evidence="11">
    <location>
        <begin position="541"/>
        <end position="553"/>
    </location>
</feature>
<dbReference type="InterPro" id="IPR032675">
    <property type="entry name" value="LRR_dom_sf"/>
</dbReference>
<evidence type="ECO:0000313" key="13">
    <source>
        <dbReference type="EMBL" id="CAF3332852.1"/>
    </source>
</evidence>
<feature type="compositionally biased region" description="Low complexity" evidence="11">
    <location>
        <begin position="1010"/>
        <end position="1022"/>
    </location>
</feature>
<sequence length="1772" mass="201329">MQVIQHKFPLTHCQISSHPPYESQQMLTTMSNRIHQPLVFSVDDRLLEQNLTRLDLCSKHLHRIDKLPNNINFNIILLDQNEISKIENLDNFPQLIQLSASHNRLVDIRLLNRLRSLQKLNLSYNLIDSIDCLKNLQNLTMLNISNNNIHSIAALSTCHALQSLDASENAIQQIEDLSHLTSLKYLNLHKNFIDTLVSIPRHWPKSLHTLVISDNEIQDLTEISYLTSFIDLNTLYIADNPCLSVIDERYGCHQPFDYRPYILNWCLSIHNLDGIFITRKESLKAEWLLSQGKGRSFRPGDHIELVQYLTRVCGTDPDQRDDLHLSRIMLQKDLYNQHRQSVDGTVKQYRICFSNLNNLFVDQMLATSDTMRDANETLSKTAQAKSQQSTIISESEFLKLTSSVSTADVHLVSTHRKIIRLHFNFSFSKRLPHVEQQMRTPSPGFSRPTSVNTNYIDEQITDNSSSKRYTNYDNRPIKPLDKDMLQTKLNEYPVNNNTNSNAKSFHSKTSSNTPQAKRTSPHLVYNANRYSPKITRIGPTASSALHTTSNRNIVRQRHNRVKRQTTNSSHTNALRALNHSLEESVHCLTTIAKVKIKEQQPSKSTSNANKNQRINDDDDDEIQLKSAPVIGMLSTQSITMNNNVEIQRLTESVETMRTSILQAYLNLHERFTKTTELQTSALAALWKKCETQTSTHQRETEKLRQENRLLHQRIHELEGRLNTNDTKLTDDSLNSSMKQNSNLYPPLRAHISKRDTKSFYLHWIPNPLNEHRGILGYRIYIDDTLKGAIDPGRFEAIIDYIRDEGEYKIKLRTYNEHGESSDSNIVIARFRRQHSLTTNYRTQSNRALDDNYETQINENFIISPREQDENTISVTPEKKMTKSNEQISPFKISPHPTANDNNIITLKPPKSPSSSPGRTDKTSPNSNRSCSKVLFDHTNNSDASTTVITTKRSPTRIGIMSRLAKSPHRLQRNHILTNHSPVELNNNPTDVLPATTTTERVVAFQPDISNSIIPDAPSSNSSSPPPPIPPQYQNVSMIKSDPPSSNNFDRPKLLLFKFLAHQIHPFAYAVNTFLQPALDECIVLMHSNPQDTFNVLLSLSQTFTRFAPESELIYDDIQQFAIQLKDAIDQCFTWLDPNTIRQTSQLLESAHRSLLAIIEQKHVESTTYTDMYKNMSAVLTNLEKINSLPMEMQSISIDKLVTGQQPIKQEPKRDVIERTDPFFPNGHSNRNINSLPNRTPMITPPPGMLPKQIEKPTIGLPPPQMTAQPESYISSQNSISSSYQNEYEIIDTNKQPIKKPVAAVASFPPRQNASLFTSINSTHEKPTTTSKPDIANDHGSSTLLNKATKNDHTSFQPKFNINIKHDIINHQQERDTPISICFSERSASLNNTLGSPRTLVTPAISSSHENQDYATNGQYYPNSHFSGSTSSNTKLHIDQTKIQTPLYITDEYIQEFGNKQNRPILRGELYMTYGKPQSGPQATCLPIGVGLSYDEQTLFSCDVHRSAQTVRLFDIQTGLLKHTISSNQQMKFHRPGAVMSNSRNNILIVERDSIYITEPDGRLIQTLSHRSIKQLYGIALYRDRYILTIDSKGIDNQSAENCRVLLFDPSSGQLVCEQNISINRQPENILRQQYMNNIQGRVLPETTSKPRFIAVHNDDIYIADLGRSLIYGTKLRNQFELTATSVFGGQGRANGEMIDPSGLFIDSGGNIISADSKNDRIQLFASDGAYKTTFKLNERIKRPSGICANRAGTQFYVSCYLAGCVRAFDIEY</sequence>
<feature type="domain" description="Fibronectin type-III" evidence="12">
    <location>
        <begin position="745"/>
        <end position="833"/>
    </location>
</feature>
<reference evidence="13" key="1">
    <citation type="submission" date="2021-02" db="EMBL/GenBank/DDBJ databases">
        <authorList>
            <person name="Nowell W R."/>
        </authorList>
    </citation>
    <scope>NUCLEOTIDE SEQUENCE</scope>
</reference>
<dbReference type="Pfam" id="PF14580">
    <property type="entry name" value="LRR_9"/>
    <property type="match status" value="1"/>
</dbReference>
<feature type="region of interest" description="Disordered" evidence="11">
    <location>
        <begin position="597"/>
        <end position="621"/>
    </location>
</feature>
<comment type="subcellular location">
    <subcellularLocation>
        <location evidence="1">Cytoplasm</location>
        <location evidence="1">Cytoskeleton</location>
        <location evidence="1">Microtubule organizing center</location>
        <location evidence="1">Centrosome</location>
    </subcellularLocation>
</comment>
<feature type="region of interest" description="Disordered" evidence="11">
    <location>
        <begin position="863"/>
        <end position="937"/>
    </location>
</feature>
<dbReference type="SUPFAM" id="SSF52058">
    <property type="entry name" value="L domain-like"/>
    <property type="match status" value="1"/>
</dbReference>
<feature type="compositionally biased region" description="Polar residues" evidence="11">
    <location>
        <begin position="1031"/>
        <end position="1044"/>
    </location>
</feature>
<evidence type="ECO:0000256" key="7">
    <source>
        <dbReference type="ARBA" id="ARBA00058656"/>
    </source>
</evidence>
<protein>
    <recommendedName>
        <fullName evidence="8">Centrosomal protein of 97 kDa</fullName>
    </recommendedName>
    <alternativeName>
        <fullName evidence="9">Leucine-rich repeat and IQ domain-containing protein 2</fullName>
    </alternativeName>
</protein>
<feature type="region of interest" description="Disordered" evidence="11">
    <location>
        <begin position="541"/>
        <end position="571"/>
    </location>
</feature>
<evidence type="ECO:0000256" key="6">
    <source>
        <dbReference type="ARBA" id="ARBA00023212"/>
    </source>
</evidence>
<dbReference type="EMBL" id="CAJNYV010000047">
    <property type="protein sequence ID" value="CAF3332852.1"/>
    <property type="molecule type" value="Genomic_DNA"/>
</dbReference>
<dbReference type="PROSITE" id="PS50853">
    <property type="entry name" value="FN3"/>
    <property type="match status" value="1"/>
</dbReference>
<name>A0A817UWH8_9BILA</name>
<keyword evidence="3" id="KW-0433">Leucine-rich repeat</keyword>
<dbReference type="InterPro" id="IPR050576">
    <property type="entry name" value="Cilia_flagella_integrity"/>
</dbReference>
<feature type="compositionally biased region" description="Basic residues" evidence="11">
    <location>
        <begin position="554"/>
        <end position="563"/>
    </location>
</feature>
<dbReference type="PROSITE" id="PS51450">
    <property type="entry name" value="LRR"/>
    <property type="match status" value="4"/>
</dbReference>
<feature type="region of interest" description="Disordered" evidence="11">
    <location>
        <begin position="1316"/>
        <end position="1337"/>
    </location>
</feature>
<dbReference type="SMART" id="SM00365">
    <property type="entry name" value="LRR_SD22"/>
    <property type="match status" value="3"/>
</dbReference>
<dbReference type="FunFam" id="3.80.10.10:FF:000165">
    <property type="entry name" value="Centrosomal protein of 97 kDa"/>
    <property type="match status" value="1"/>
</dbReference>
<dbReference type="InterPro" id="IPR001258">
    <property type="entry name" value="NHL_repeat"/>
</dbReference>
<dbReference type="GO" id="GO:0030030">
    <property type="term" value="P:cell projection organization"/>
    <property type="evidence" value="ECO:0007669"/>
    <property type="project" value="UniProtKB-KW"/>
</dbReference>
<feature type="region of interest" description="Disordered" evidence="11">
    <location>
        <begin position="1218"/>
        <end position="1239"/>
    </location>
</feature>
<dbReference type="SMART" id="SM00369">
    <property type="entry name" value="LRR_TYP"/>
    <property type="match status" value="3"/>
</dbReference>
<evidence type="ECO:0000256" key="9">
    <source>
        <dbReference type="ARBA" id="ARBA00076677"/>
    </source>
</evidence>
<dbReference type="InterPro" id="IPR036116">
    <property type="entry name" value="FN3_sf"/>
</dbReference>
<comment type="caution">
    <text evidence="13">The sequence shown here is derived from an EMBL/GenBank/DDBJ whole genome shotgun (WGS) entry which is preliminary data.</text>
</comment>
<organism evidence="13 14">
    <name type="scientific">Rotaria socialis</name>
    <dbReference type="NCBI Taxonomy" id="392032"/>
    <lineage>
        <taxon>Eukaryota</taxon>
        <taxon>Metazoa</taxon>
        <taxon>Spiralia</taxon>
        <taxon>Gnathifera</taxon>
        <taxon>Rotifera</taxon>
        <taxon>Eurotatoria</taxon>
        <taxon>Bdelloidea</taxon>
        <taxon>Philodinida</taxon>
        <taxon>Philodinidae</taxon>
        <taxon>Rotaria</taxon>
    </lineage>
</organism>
<dbReference type="PANTHER" id="PTHR45973">
    <property type="entry name" value="PROTEIN PHOSPHATASE 1 REGULATORY SUBUNIT SDS22-RELATED"/>
    <property type="match status" value="1"/>
</dbReference>